<keyword evidence="4 9" id="KW-0812">Transmembrane</keyword>
<evidence type="ECO:0000256" key="7">
    <source>
        <dbReference type="ARBA" id="ARBA00023136"/>
    </source>
</evidence>
<evidence type="ECO:0000259" key="10">
    <source>
        <dbReference type="PROSITE" id="PS51201"/>
    </source>
</evidence>
<protein>
    <submittedName>
        <fullName evidence="11">Potassium transporter</fullName>
    </submittedName>
</protein>
<feature type="domain" description="RCK N-terminal" evidence="10">
    <location>
        <begin position="123"/>
        <end position="265"/>
    </location>
</feature>
<name>A0A5B8NSK2_9CHRO</name>
<dbReference type="InterPro" id="IPR003148">
    <property type="entry name" value="RCK_N"/>
</dbReference>
<keyword evidence="3" id="KW-0813">Transport</keyword>
<feature type="transmembrane region" description="Helical" evidence="9">
    <location>
        <begin position="126"/>
        <end position="145"/>
    </location>
</feature>
<keyword evidence="6" id="KW-0406">Ion transport</keyword>
<sequence>MNNPPWRERLRYAFDNLLSRGSIALLGWLIIIGAIVVLTVSFITWETGYASQPTLADQIWSFLITTLISWDPTEGLPWPTRVSMLILILFNLFTVSIIIGVIVAGIEGKLYQLRRGRSQVLESDHIVILGWSTQIFPILSELLLIDDERIPVTVIILGDKDKVEMEEEIRNRIKKTRRLKVICRQGVATDLFDLKITNLDRAKSIIILPPEESDHPDTSVIKTLLALSNNPERREEPYRIVTEIQNPKNLQIAETVGKDRVEFVLTGDFIARVIAQICRQPGLSRVYLELLSFAGNEIYFDSVTTLAGATFSETIFAYKNAIVIGYCPKDGDPCLKPSPDTILEEGDKIIVISESFRDIQLWENRERIKFSYKFLSNRNVEKKPEKFLILGWNEQAETIIQKLDAYVTLGSVATVITEETASAHQFSPKLRRLQNLSVLFQKGDITDRQLLNRLPLQIIDHIILLAYSDELDAEEADGITLTSLLHLRQIAKEGGYPFSITSEMMDSRNQQLATIAQVDDFIVSDRLTSLMISQIAENPLCSDVINELLEPNGCEIYLKPISNYIQLREPVSFYTLMKSAQKKGEIAIGYRCSSLATQEFKGYGIVINPVKSTPIQFDERDRLIVIGEDF</sequence>
<evidence type="ECO:0000256" key="4">
    <source>
        <dbReference type="ARBA" id="ARBA00022692"/>
    </source>
</evidence>
<keyword evidence="12" id="KW-1185">Reference proteome</keyword>
<dbReference type="GO" id="GO:0012505">
    <property type="term" value="C:endomembrane system"/>
    <property type="evidence" value="ECO:0007669"/>
    <property type="project" value="UniProtKB-SubCell"/>
</dbReference>
<feature type="transmembrane region" description="Helical" evidence="9">
    <location>
        <begin position="21"/>
        <end position="45"/>
    </location>
</feature>
<dbReference type="Pfam" id="PF06241">
    <property type="entry name" value="Castor_Poll_mid"/>
    <property type="match status" value="1"/>
</dbReference>
<comment type="subcellular location">
    <subcellularLocation>
        <location evidence="1">Endomembrane system</location>
        <topology evidence="1">Multi-pass membrane protein</topology>
    </subcellularLocation>
</comment>
<dbReference type="PANTHER" id="PTHR31563:SF10">
    <property type="entry name" value="ION CHANNEL POLLUX-RELATED"/>
    <property type="match status" value="1"/>
</dbReference>
<evidence type="ECO:0000256" key="5">
    <source>
        <dbReference type="ARBA" id="ARBA00022989"/>
    </source>
</evidence>
<evidence type="ECO:0000256" key="8">
    <source>
        <dbReference type="ARBA" id="ARBA00023303"/>
    </source>
</evidence>
<evidence type="ECO:0000313" key="12">
    <source>
        <dbReference type="Proteomes" id="UP000318453"/>
    </source>
</evidence>
<dbReference type="Proteomes" id="UP000318453">
    <property type="component" value="Chromosome"/>
</dbReference>
<comment type="similarity">
    <text evidence="2">Belongs to the castor/pollux (TC 1.A.1.23) family.</text>
</comment>
<dbReference type="OrthoDB" id="305351at2"/>
<keyword evidence="5 9" id="KW-1133">Transmembrane helix</keyword>
<dbReference type="EMBL" id="CP042326">
    <property type="protein sequence ID" value="QDZ41329.1"/>
    <property type="molecule type" value="Genomic_DNA"/>
</dbReference>
<evidence type="ECO:0000256" key="2">
    <source>
        <dbReference type="ARBA" id="ARBA00008577"/>
    </source>
</evidence>
<dbReference type="PROSITE" id="PS51201">
    <property type="entry name" value="RCK_N"/>
    <property type="match status" value="1"/>
</dbReference>
<accession>A0A5B8NSK2</accession>
<dbReference type="AlphaFoldDB" id="A0A5B8NSK2"/>
<dbReference type="InterPro" id="IPR010420">
    <property type="entry name" value="CASTOR/POLLUX/SYM8_dom"/>
</dbReference>
<feature type="transmembrane region" description="Helical" evidence="9">
    <location>
        <begin position="82"/>
        <end position="106"/>
    </location>
</feature>
<evidence type="ECO:0000256" key="6">
    <source>
        <dbReference type="ARBA" id="ARBA00023065"/>
    </source>
</evidence>
<keyword evidence="7 9" id="KW-0472">Membrane</keyword>
<dbReference type="SUPFAM" id="SSF51735">
    <property type="entry name" value="NAD(P)-binding Rossmann-fold domains"/>
    <property type="match status" value="1"/>
</dbReference>
<reference evidence="11 12" key="1">
    <citation type="submission" date="2019-08" db="EMBL/GenBank/DDBJ databases">
        <title>Carotenoids and Carotenoid Binding Proteins in the Halophilic Cyanobacterium Euhalothece sp. ZM00.</title>
        <authorList>
            <person name="Cho S.M."/>
            <person name="Song J.Y."/>
            <person name="Park Y.-I."/>
        </authorList>
    </citation>
    <scope>NUCLEOTIDE SEQUENCE [LARGE SCALE GENOMIC DNA]</scope>
    <source>
        <strain evidence="11 12">Z-M001</strain>
    </source>
</reference>
<dbReference type="KEGG" id="enn:FRE64_16110"/>
<dbReference type="GO" id="GO:0034220">
    <property type="term" value="P:monoatomic ion transmembrane transport"/>
    <property type="evidence" value="ECO:0007669"/>
    <property type="project" value="UniProtKB-KW"/>
</dbReference>
<dbReference type="Gene3D" id="3.40.50.720">
    <property type="entry name" value="NAD(P)-binding Rossmann-like Domain"/>
    <property type="match status" value="2"/>
</dbReference>
<evidence type="ECO:0000256" key="1">
    <source>
        <dbReference type="ARBA" id="ARBA00004127"/>
    </source>
</evidence>
<dbReference type="GO" id="GO:0006813">
    <property type="term" value="P:potassium ion transport"/>
    <property type="evidence" value="ECO:0007669"/>
    <property type="project" value="InterPro"/>
</dbReference>
<dbReference type="PANTHER" id="PTHR31563">
    <property type="entry name" value="ION CHANNEL POLLUX-RELATED"/>
    <property type="match status" value="1"/>
</dbReference>
<dbReference type="InterPro" id="IPR036291">
    <property type="entry name" value="NAD(P)-bd_dom_sf"/>
</dbReference>
<evidence type="ECO:0000313" key="11">
    <source>
        <dbReference type="EMBL" id="QDZ41329.1"/>
    </source>
</evidence>
<dbReference type="InterPro" id="IPR044849">
    <property type="entry name" value="CASTOR/POLLUX/SYM8-like"/>
</dbReference>
<gene>
    <name evidence="11" type="ORF">FRE64_16110</name>
</gene>
<evidence type="ECO:0000256" key="9">
    <source>
        <dbReference type="SAM" id="Phobius"/>
    </source>
</evidence>
<organism evidence="11 12">
    <name type="scientific">Euhalothece natronophila Z-M001</name>
    <dbReference type="NCBI Taxonomy" id="522448"/>
    <lineage>
        <taxon>Bacteria</taxon>
        <taxon>Bacillati</taxon>
        <taxon>Cyanobacteriota</taxon>
        <taxon>Cyanophyceae</taxon>
        <taxon>Oscillatoriophycideae</taxon>
        <taxon>Chroococcales</taxon>
        <taxon>Halothecacae</taxon>
        <taxon>Halothece cluster</taxon>
        <taxon>Euhalothece</taxon>
    </lineage>
</organism>
<evidence type="ECO:0000256" key="3">
    <source>
        <dbReference type="ARBA" id="ARBA00022448"/>
    </source>
</evidence>
<keyword evidence="8" id="KW-0407">Ion channel</keyword>
<dbReference type="RefSeq" id="WP_146297163.1">
    <property type="nucleotide sequence ID" value="NZ_CP042326.1"/>
</dbReference>
<proteinExistence type="inferred from homology"/>